<comment type="caution">
    <text evidence="1">The sequence shown here is derived from an EMBL/GenBank/DDBJ whole genome shotgun (WGS) entry which is preliminary data.</text>
</comment>
<feature type="non-terminal residue" evidence="1">
    <location>
        <position position="1"/>
    </location>
</feature>
<evidence type="ECO:0000313" key="1">
    <source>
        <dbReference type="EMBL" id="KKL08268.1"/>
    </source>
</evidence>
<gene>
    <name evidence="1" type="ORF">LCGC14_2577550</name>
</gene>
<proteinExistence type="predicted"/>
<dbReference type="EMBL" id="LAZR01042947">
    <property type="protein sequence ID" value="KKL08268.1"/>
    <property type="molecule type" value="Genomic_DNA"/>
</dbReference>
<sequence>NMGEDKKSGWWWPGSAGKAHYMHEDSGRSLCMKWLTFAPVSLEQGNDGSPDNCVVCKRRLAAMSAEAQGTG</sequence>
<accession>A0A0F9D844</accession>
<dbReference type="AlphaFoldDB" id="A0A0F9D844"/>
<protein>
    <submittedName>
        <fullName evidence="1">Uncharacterized protein</fullName>
    </submittedName>
</protein>
<reference evidence="1" key="1">
    <citation type="journal article" date="2015" name="Nature">
        <title>Complex archaea that bridge the gap between prokaryotes and eukaryotes.</title>
        <authorList>
            <person name="Spang A."/>
            <person name="Saw J.H."/>
            <person name="Jorgensen S.L."/>
            <person name="Zaremba-Niedzwiedzka K."/>
            <person name="Martijn J."/>
            <person name="Lind A.E."/>
            <person name="van Eijk R."/>
            <person name="Schleper C."/>
            <person name="Guy L."/>
            <person name="Ettema T.J."/>
        </authorList>
    </citation>
    <scope>NUCLEOTIDE SEQUENCE</scope>
</reference>
<name>A0A0F9D844_9ZZZZ</name>
<organism evidence="1">
    <name type="scientific">marine sediment metagenome</name>
    <dbReference type="NCBI Taxonomy" id="412755"/>
    <lineage>
        <taxon>unclassified sequences</taxon>
        <taxon>metagenomes</taxon>
        <taxon>ecological metagenomes</taxon>
    </lineage>
</organism>